<dbReference type="Proteomes" id="UP000199452">
    <property type="component" value="Unassembled WGS sequence"/>
</dbReference>
<protein>
    <submittedName>
        <fullName evidence="2">Polyisoprenoid-binding protein YceI</fullName>
    </submittedName>
</protein>
<organism evidence="2 3">
    <name type="scientific">Williamwhitmania taraxaci</name>
    <dbReference type="NCBI Taxonomy" id="1640674"/>
    <lineage>
        <taxon>Bacteria</taxon>
        <taxon>Pseudomonadati</taxon>
        <taxon>Bacteroidota</taxon>
        <taxon>Bacteroidia</taxon>
        <taxon>Bacteroidales</taxon>
        <taxon>Williamwhitmaniaceae</taxon>
        <taxon>Williamwhitmania</taxon>
    </lineage>
</organism>
<dbReference type="SUPFAM" id="SSF101874">
    <property type="entry name" value="YceI-like"/>
    <property type="match status" value="1"/>
</dbReference>
<dbReference type="OrthoDB" id="9794147at2"/>
<dbReference type="InterPro" id="IPR007372">
    <property type="entry name" value="Lipid/polyisoprenoid-bd_YceI"/>
</dbReference>
<gene>
    <name evidence="2" type="ORF">SAMN05216323_103241</name>
</gene>
<dbReference type="STRING" id="1640674.SAMN05216323_103241"/>
<dbReference type="SMART" id="SM00867">
    <property type="entry name" value="YceI"/>
    <property type="match status" value="1"/>
</dbReference>
<evidence type="ECO:0000259" key="1">
    <source>
        <dbReference type="SMART" id="SM00867"/>
    </source>
</evidence>
<name>A0A1G6LSW6_9BACT</name>
<feature type="domain" description="Lipid/polyisoprenoid-binding YceI-like" evidence="1">
    <location>
        <begin position="30"/>
        <end position="191"/>
    </location>
</feature>
<evidence type="ECO:0000313" key="2">
    <source>
        <dbReference type="EMBL" id="SDC46194.1"/>
    </source>
</evidence>
<dbReference type="Gene3D" id="2.40.128.110">
    <property type="entry name" value="Lipid/polyisoprenoid-binding, YceI-like"/>
    <property type="match status" value="1"/>
</dbReference>
<dbReference type="Pfam" id="PF04264">
    <property type="entry name" value="YceI"/>
    <property type="match status" value="1"/>
</dbReference>
<sequence>MLKKSLLLATVFCLAFVQLGIGQTSYNLKSYKITIKGTSNLHDWSADVKKMGVASNLNITEGSLSGITTAMIDIDAATLEASEGSIMSGKMRSALNAEKYPKITFSASNLSIPAQASGEFSTTIMGNLTISGTTQKVSLPVKVRILANGEVEFSGSQKFKMTSFKVTPPTAMFGAMKTGDEVNIVYLITLKKG</sequence>
<reference evidence="2 3" key="1">
    <citation type="submission" date="2016-09" db="EMBL/GenBank/DDBJ databases">
        <authorList>
            <person name="Capua I."/>
            <person name="De Benedictis P."/>
            <person name="Joannis T."/>
            <person name="Lombin L.H."/>
            <person name="Cattoli G."/>
        </authorList>
    </citation>
    <scope>NUCLEOTIDE SEQUENCE [LARGE SCALE GENOMIC DNA]</scope>
    <source>
        <strain evidence="2 3">A7P-90m</strain>
    </source>
</reference>
<accession>A0A1G6LSW6</accession>
<dbReference type="AlphaFoldDB" id="A0A1G6LSW6"/>
<dbReference type="PANTHER" id="PTHR34406:SF1">
    <property type="entry name" value="PROTEIN YCEI"/>
    <property type="match status" value="1"/>
</dbReference>
<proteinExistence type="predicted"/>
<dbReference type="EMBL" id="FMYP01000032">
    <property type="protein sequence ID" value="SDC46194.1"/>
    <property type="molecule type" value="Genomic_DNA"/>
</dbReference>
<dbReference type="RefSeq" id="WP_092438405.1">
    <property type="nucleotide sequence ID" value="NZ_FMYP01000032.1"/>
</dbReference>
<evidence type="ECO:0000313" key="3">
    <source>
        <dbReference type="Proteomes" id="UP000199452"/>
    </source>
</evidence>
<keyword evidence="3" id="KW-1185">Reference proteome</keyword>
<dbReference type="InterPro" id="IPR036761">
    <property type="entry name" value="TTHA0802/YceI-like_sf"/>
</dbReference>
<dbReference type="PANTHER" id="PTHR34406">
    <property type="entry name" value="PROTEIN YCEI"/>
    <property type="match status" value="1"/>
</dbReference>